<evidence type="ECO:0000256" key="9">
    <source>
        <dbReference type="SAM" id="Phobius"/>
    </source>
</evidence>
<reference evidence="11" key="1">
    <citation type="submission" date="2020-11" db="EMBL/GenBank/DDBJ databases">
        <title>Bacterial whole genome sequence for Caenimonas sp. DR4.4.</title>
        <authorList>
            <person name="Le V."/>
            <person name="Ko S.-R."/>
            <person name="Ahn C.-Y."/>
            <person name="Oh H.-M."/>
        </authorList>
    </citation>
    <scope>NUCLEOTIDE SEQUENCE</scope>
    <source>
        <strain evidence="11">DR4.4</strain>
    </source>
</reference>
<feature type="transmembrane region" description="Helical" evidence="9">
    <location>
        <begin position="342"/>
        <end position="362"/>
    </location>
</feature>
<evidence type="ECO:0000256" key="5">
    <source>
        <dbReference type="ARBA" id="ARBA00022692"/>
    </source>
</evidence>
<keyword evidence="2" id="KW-0813">Transport</keyword>
<keyword evidence="6 9" id="KW-1133">Transmembrane helix</keyword>
<evidence type="ECO:0000256" key="4">
    <source>
        <dbReference type="ARBA" id="ARBA00022475"/>
    </source>
</evidence>
<feature type="transmembrane region" description="Helical" evidence="9">
    <location>
        <begin position="93"/>
        <end position="115"/>
    </location>
</feature>
<evidence type="ECO:0000256" key="7">
    <source>
        <dbReference type="ARBA" id="ARBA00023065"/>
    </source>
</evidence>
<evidence type="ECO:0000256" key="3">
    <source>
        <dbReference type="ARBA" id="ARBA00022449"/>
    </source>
</evidence>
<dbReference type="Proteomes" id="UP000651050">
    <property type="component" value="Unassembled WGS sequence"/>
</dbReference>
<evidence type="ECO:0000256" key="8">
    <source>
        <dbReference type="ARBA" id="ARBA00023136"/>
    </source>
</evidence>
<accession>A0A931H8B7</accession>
<evidence type="ECO:0000256" key="1">
    <source>
        <dbReference type="ARBA" id="ARBA00004651"/>
    </source>
</evidence>
<feature type="transmembrane region" description="Helical" evidence="9">
    <location>
        <begin position="190"/>
        <end position="212"/>
    </location>
</feature>
<dbReference type="GO" id="GO:0015297">
    <property type="term" value="F:antiporter activity"/>
    <property type="evidence" value="ECO:0007669"/>
    <property type="project" value="UniProtKB-KW"/>
</dbReference>
<feature type="transmembrane region" description="Helical" evidence="9">
    <location>
        <begin position="165"/>
        <end position="183"/>
    </location>
</feature>
<keyword evidence="8 9" id="KW-0472">Membrane</keyword>
<keyword evidence="3" id="KW-0050">Antiport</keyword>
<dbReference type="GO" id="GO:0005886">
    <property type="term" value="C:plasma membrane"/>
    <property type="evidence" value="ECO:0007669"/>
    <property type="project" value="UniProtKB-SubCell"/>
</dbReference>
<sequence>MEFATWSIVVGVLLILMALSGTVLSRLPLSTSMLYLGAGLAVSPLGLGLMSPTPHQHTLLLERLTEVVVLVSLFTAGLKLSPGLRDKRWLLPLRLAVTSMVVTVALVATAAWVGLGWPIGACILLGAILAPTDPVLASDVQVHQHNDRDRLRFSLTGEGGLNDGTAFPFVLLGLGLMGLHDLGSYGWRWLLVDTLWAASMGPVVGGLLGWAIGKLVLYLRREHKEAVGLDDFLAMGLVALSYGLAQFVHANGFLAVFAAGVALRYLEQSQTPRTSVSEAAAQAHADPDKSVADAVAVDPEHAPAYMAQAVLGFNEQIERIGEVAVVITIGALLWAVPWHSGAWWLVPLLFLLIRPAAVAIGLLQSPSTKSQRWLIGWFGIRGVGSIYYLMYAVNHGLPTQFVDPLVALTLAVVVTSIIVHGISVTPLMAAYERTMRRGRGRKR</sequence>
<comment type="caution">
    <text evidence="11">The sequence shown here is derived from an EMBL/GenBank/DDBJ whole genome shotgun (WGS) entry which is preliminary data.</text>
</comment>
<dbReference type="Gene3D" id="1.20.1530.20">
    <property type="match status" value="1"/>
</dbReference>
<dbReference type="InterPro" id="IPR006153">
    <property type="entry name" value="Cation/H_exchanger_TM"/>
</dbReference>
<feature type="domain" description="Cation/H+ exchanger transmembrane" evidence="10">
    <location>
        <begin position="16"/>
        <end position="270"/>
    </location>
</feature>
<dbReference type="EMBL" id="JADWYS010000001">
    <property type="protein sequence ID" value="MBG9390388.1"/>
    <property type="molecule type" value="Genomic_DNA"/>
</dbReference>
<gene>
    <name evidence="11" type="ORF">I5803_20325</name>
</gene>
<comment type="subcellular location">
    <subcellularLocation>
        <location evidence="1">Cell membrane</location>
        <topology evidence="1">Multi-pass membrane protein</topology>
    </subcellularLocation>
</comment>
<evidence type="ECO:0000313" key="12">
    <source>
        <dbReference type="Proteomes" id="UP000651050"/>
    </source>
</evidence>
<protein>
    <submittedName>
        <fullName evidence="11">Sodium:proton antiporter</fullName>
    </submittedName>
</protein>
<proteinExistence type="predicted"/>
<keyword evidence="12" id="KW-1185">Reference proteome</keyword>
<evidence type="ECO:0000256" key="2">
    <source>
        <dbReference type="ARBA" id="ARBA00022448"/>
    </source>
</evidence>
<evidence type="ECO:0000256" key="6">
    <source>
        <dbReference type="ARBA" id="ARBA00022989"/>
    </source>
</evidence>
<feature type="transmembrane region" description="Helical" evidence="9">
    <location>
        <begin position="6"/>
        <end position="25"/>
    </location>
</feature>
<dbReference type="InterPro" id="IPR038770">
    <property type="entry name" value="Na+/solute_symporter_sf"/>
</dbReference>
<feature type="transmembrane region" description="Helical" evidence="9">
    <location>
        <begin position="63"/>
        <end position="81"/>
    </location>
</feature>
<feature type="transmembrane region" description="Helical" evidence="9">
    <location>
        <begin position="405"/>
        <end position="431"/>
    </location>
</feature>
<feature type="transmembrane region" description="Helical" evidence="9">
    <location>
        <begin position="374"/>
        <end position="393"/>
    </location>
</feature>
<keyword evidence="4" id="KW-1003">Cell membrane</keyword>
<dbReference type="PANTHER" id="PTHR32507:SF8">
    <property type="entry name" value="CNH1P"/>
    <property type="match status" value="1"/>
</dbReference>
<dbReference type="PANTHER" id="PTHR32507">
    <property type="entry name" value="NA(+)/H(+) ANTIPORTER 1"/>
    <property type="match status" value="1"/>
</dbReference>
<dbReference type="RefSeq" id="WP_196988129.1">
    <property type="nucleotide sequence ID" value="NZ_JADWYS010000001.1"/>
</dbReference>
<dbReference type="GO" id="GO:1902600">
    <property type="term" value="P:proton transmembrane transport"/>
    <property type="evidence" value="ECO:0007669"/>
    <property type="project" value="InterPro"/>
</dbReference>
<feature type="domain" description="Cation/H+ exchanger transmembrane" evidence="10">
    <location>
        <begin position="335"/>
        <end position="429"/>
    </location>
</feature>
<dbReference type="AlphaFoldDB" id="A0A931H8B7"/>
<dbReference type="Pfam" id="PF00999">
    <property type="entry name" value="Na_H_Exchanger"/>
    <property type="match status" value="2"/>
</dbReference>
<name>A0A931H8B7_9BURK</name>
<feature type="transmembrane region" description="Helical" evidence="9">
    <location>
        <begin position="32"/>
        <end position="51"/>
    </location>
</feature>
<evidence type="ECO:0000313" key="11">
    <source>
        <dbReference type="EMBL" id="MBG9390388.1"/>
    </source>
</evidence>
<keyword evidence="5 9" id="KW-0812">Transmembrane</keyword>
<organism evidence="11 12">
    <name type="scientific">Caenimonas aquaedulcis</name>
    <dbReference type="NCBI Taxonomy" id="2793270"/>
    <lineage>
        <taxon>Bacteria</taxon>
        <taxon>Pseudomonadati</taxon>
        <taxon>Pseudomonadota</taxon>
        <taxon>Betaproteobacteria</taxon>
        <taxon>Burkholderiales</taxon>
        <taxon>Comamonadaceae</taxon>
        <taxon>Caenimonas</taxon>
    </lineage>
</organism>
<evidence type="ECO:0000259" key="10">
    <source>
        <dbReference type="Pfam" id="PF00999"/>
    </source>
</evidence>
<feature type="transmembrane region" description="Helical" evidence="9">
    <location>
        <begin position="232"/>
        <end position="263"/>
    </location>
</feature>
<keyword evidence="7" id="KW-0406">Ion transport</keyword>